<evidence type="ECO:0000256" key="1">
    <source>
        <dbReference type="SAM" id="Phobius"/>
    </source>
</evidence>
<organism evidence="3 4">
    <name type="scientific">Ectobacillus funiculus</name>
    <dbReference type="NCBI Taxonomy" id="137993"/>
    <lineage>
        <taxon>Bacteria</taxon>
        <taxon>Bacillati</taxon>
        <taxon>Bacillota</taxon>
        <taxon>Bacilli</taxon>
        <taxon>Bacillales</taxon>
        <taxon>Bacillaceae</taxon>
        <taxon>Ectobacillus</taxon>
    </lineage>
</organism>
<evidence type="ECO:0000313" key="4">
    <source>
        <dbReference type="Proteomes" id="UP001589609"/>
    </source>
</evidence>
<sequence length="273" mass="31962">MSILTFILLVLGGLLLLGLGTAAFLVFIGRRMFLSWKEPYKRATESLMRLSGPSLSFLQEFSQQPSLYQWVRNEANREPAALYALFCAADDSAKDRIFASLTKPEQKRLRTALKRKKKFSQQELDDAKYTVRRYMEKEYQNPLRKSSLSFYKLYFYEEYGQALQHIEHYKKAVNPVMQEAITDIAASVLSGIPYYKERRMYEQQHKFEVFLTKDLPDMLTLISNLPPAQRKEKEQELTVYLQEFQEEINSSHAALEQELKVKMRAAKEKFHAN</sequence>
<keyword evidence="1" id="KW-0472">Membrane</keyword>
<dbReference type="RefSeq" id="WP_379949826.1">
    <property type="nucleotide sequence ID" value="NZ_JBHMAF010000073.1"/>
</dbReference>
<keyword evidence="1" id="KW-0812">Transmembrane</keyword>
<dbReference type="InterPro" id="IPR025005">
    <property type="entry name" value="DUF3974"/>
</dbReference>
<evidence type="ECO:0000259" key="2">
    <source>
        <dbReference type="Pfam" id="PF13120"/>
    </source>
</evidence>
<evidence type="ECO:0000313" key="3">
    <source>
        <dbReference type="EMBL" id="MFB9759514.1"/>
    </source>
</evidence>
<accession>A0ABV5WFW6</accession>
<comment type="caution">
    <text evidence="3">The sequence shown here is derived from an EMBL/GenBank/DDBJ whole genome shotgun (WGS) entry which is preliminary data.</text>
</comment>
<proteinExistence type="predicted"/>
<keyword evidence="1" id="KW-1133">Transmembrane helix</keyword>
<gene>
    <name evidence="3" type="ORF">ACFFMS_13885</name>
</gene>
<feature type="domain" description="DUF3974" evidence="2">
    <location>
        <begin position="1"/>
        <end position="125"/>
    </location>
</feature>
<name>A0ABV5WFW6_9BACI</name>
<feature type="transmembrane region" description="Helical" evidence="1">
    <location>
        <begin position="6"/>
        <end position="28"/>
    </location>
</feature>
<dbReference type="Pfam" id="PF13120">
    <property type="entry name" value="DUF3974"/>
    <property type="match status" value="1"/>
</dbReference>
<dbReference type="Proteomes" id="UP001589609">
    <property type="component" value="Unassembled WGS sequence"/>
</dbReference>
<reference evidence="3 4" key="1">
    <citation type="submission" date="2024-09" db="EMBL/GenBank/DDBJ databases">
        <authorList>
            <person name="Sun Q."/>
            <person name="Mori K."/>
        </authorList>
    </citation>
    <scope>NUCLEOTIDE SEQUENCE [LARGE SCALE GENOMIC DNA]</scope>
    <source>
        <strain evidence="3 4">JCM 11201</strain>
    </source>
</reference>
<keyword evidence="4" id="KW-1185">Reference proteome</keyword>
<protein>
    <submittedName>
        <fullName evidence="3">DUF3974 domain-containing protein</fullName>
    </submittedName>
</protein>
<dbReference type="EMBL" id="JBHMAF010000073">
    <property type="protein sequence ID" value="MFB9759514.1"/>
    <property type="molecule type" value="Genomic_DNA"/>
</dbReference>